<dbReference type="InterPro" id="IPR025361">
    <property type="entry name" value="DUF4265"/>
</dbReference>
<proteinExistence type="predicted"/>
<dbReference type="Proteomes" id="UP000295334">
    <property type="component" value="Unassembled WGS sequence"/>
</dbReference>
<sequence>MDTTRPNIKIDLPYDDNGTLKFEKVLCRQIGDYYLVSSIPVFSHAVAFGDIILLEEDNGNFYVDTVISPSGHSVIQIMIKKPEFIERLLKTLHDLGIEATTRADEFYLVVDVPPRINFSQLTSILEKYAESEIIAYRHACISDEHLLSCTKN</sequence>
<evidence type="ECO:0000313" key="1">
    <source>
        <dbReference type="EMBL" id="TCJ17712.1"/>
    </source>
</evidence>
<dbReference type="Pfam" id="PF14085">
    <property type="entry name" value="DUF4265"/>
    <property type="match status" value="1"/>
</dbReference>
<reference evidence="1 2" key="1">
    <citation type="submission" date="2019-03" db="EMBL/GenBank/DDBJ databases">
        <authorList>
            <person name="Kim M.K.M."/>
        </authorList>
    </citation>
    <scope>NUCLEOTIDE SEQUENCE [LARGE SCALE GENOMIC DNA]</scope>
    <source>
        <strain evidence="1 2">17J68-12</strain>
    </source>
</reference>
<dbReference type="AlphaFoldDB" id="A0A4V2NWK7"/>
<keyword evidence="2" id="KW-1185">Reference proteome</keyword>
<gene>
    <name evidence="1" type="ORF">EPD60_05850</name>
</gene>
<comment type="caution">
    <text evidence="1">The sequence shown here is derived from an EMBL/GenBank/DDBJ whole genome shotgun (WGS) entry which is preliminary data.</text>
</comment>
<dbReference type="EMBL" id="SJZI01000008">
    <property type="protein sequence ID" value="TCJ17712.1"/>
    <property type="molecule type" value="Genomic_DNA"/>
</dbReference>
<dbReference type="OrthoDB" id="1030945at2"/>
<evidence type="ECO:0000313" key="2">
    <source>
        <dbReference type="Proteomes" id="UP000295334"/>
    </source>
</evidence>
<accession>A0A4V2NWK7</accession>
<name>A0A4V2NWK7_9BACT</name>
<organism evidence="1 2">
    <name type="scientific">Flaviaesturariibacter flavus</name>
    <dbReference type="NCBI Taxonomy" id="2502780"/>
    <lineage>
        <taxon>Bacteria</taxon>
        <taxon>Pseudomonadati</taxon>
        <taxon>Bacteroidota</taxon>
        <taxon>Chitinophagia</taxon>
        <taxon>Chitinophagales</taxon>
        <taxon>Chitinophagaceae</taxon>
        <taxon>Flaviaestuariibacter</taxon>
    </lineage>
</organism>
<dbReference type="RefSeq" id="WP_131447793.1">
    <property type="nucleotide sequence ID" value="NZ_SJZI01000008.1"/>
</dbReference>
<protein>
    <submittedName>
        <fullName evidence="1">DUF4265 domain-containing protein</fullName>
    </submittedName>
</protein>